<accession>D3F6Z1</accession>
<organism evidence="2 3">
    <name type="scientific">Conexibacter woesei (strain DSM 14684 / CCUG 47730 / CIP 108061 / JCM 11494 / NBRC 100937 / ID131577)</name>
    <dbReference type="NCBI Taxonomy" id="469383"/>
    <lineage>
        <taxon>Bacteria</taxon>
        <taxon>Bacillati</taxon>
        <taxon>Actinomycetota</taxon>
        <taxon>Thermoleophilia</taxon>
        <taxon>Solirubrobacterales</taxon>
        <taxon>Conexibacteraceae</taxon>
        <taxon>Conexibacter</taxon>
    </lineage>
</organism>
<dbReference type="Pfam" id="PF00144">
    <property type="entry name" value="Beta-lactamase"/>
    <property type="match status" value="1"/>
</dbReference>
<feature type="domain" description="Beta-lactamase-related" evidence="1">
    <location>
        <begin position="12"/>
        <end position="351"/>
    </location>
</feature>
<sequence>MSGRCDPRFAAVRDAFEQALAEQESGGGAVSAIVDGRVVADLWGGSRTTSGAPAPWRADTITCIHSATKAVSVTCVLLLADRGLLALDRPVADVWPEFAAAGKQAITVRTLLGGLAGLVYPDAAPAGCWFEHEPMAQAIAQQAPEWPPGTQGAYHSSTFPCLLEELVRRTTSRPLGEVVGTEILRPLALELELEIGVPDADLPRVAEVHAPPTPAMQALAGDPKYLRAWRQMPFEGDVLNSRTCIQSGSAGAGYATARALASFYGALADGRIVSDGMLAQLREQQWADVCGLTDRQLRMALGLFLNSEEMPMGPNPEAFGHHGLGGSLGMADPVAGVAFGYVTNSLDGEERCGRLLDALYACL</sequence>
<dbReference type="InterPro" id="IPR001466">
    <property type="entry name" value="Beta-lactam-related"/>
</dbReference>
<reference evidence="3" key="2">
    <citation type="submission" date="2010-01" db="EMBL/GenBank/DDBJ databases">
        <title>The complete genome of Conexibacter woesei DSM 14684.</title>
        <authorList>
            <consortium name="US DOE Joint Genome Institute (JGI-PGF)"/>
            <person name="Lucas S."/>
            <person name="Copeland A."/>
            <person name="Lapidus A."/>
            <person name="Glavina del Rio T."/>
            <person name="Dalin E."/>
            <person name="Tice H."/>
            <person name="Bruce D."/>
            <person name="Goodwin L."/>
            <person name="Pitluck S."/>
            <person name="Kyrpides N."/>
            <person name="Mavromatis K."/>
            <person name="Ivanova N."/>
            <person name="Mikhailova N."/>
            <person name="Chertkov O."/>
            <person name="Brettin T."/>
            <person name="Detter J.C."/>
            <person name="Han C."/>
            <person name="Larimer F."/>
            <person name="Land M."/>
            <person name="Hauser L."/>
            <person name="Markowitz V."/>
            <person name="Cheng J.-F."/>
            <person name="Hugenholtz P."/>
            <person name="Woyke T."/>
            <person name="Wu D."/>
            <person name="Pukall R."/>
            <person name="Steenblock K."/>
            <person name="Schneider S."/>
            <person name="Klenk H.-P."/>
            <person name="Eisen J.A."/>
        </authorList>
    </citation>
    <scope>NUCLEOTIDE SEQUENCE [LARGE SCALE GENOMIC DNA]</scope>
    <source>
        <strain evidence="3">DSM 14684 / CIP 108061 / JCM 11494 / NBRC 100937 / ID131577</strain>
    </source>
</reference>
<dbReference type="EMBL" id="CP001854">
    <property type="protein sequence ID" value="ADB52789.1"/>
    <property type="molecule type" value="Genomic_DNA"/>
</dbReference>
<dbReference type="SUPFAM" id="SSF56601">
    <property type="entry name" value="beta-lactamase/transpeptidase-like"/>
    <property type="match status" value="1"/>
</dbReference>
<proteinExistence type="predicted"/>
<reference evidence="2 3" key="1">
    <citation type="journal article" date="2010" name="Stand. Genomic Sci.">
        <title>Complete genome sequence of Conexibacter woesei type strain (ID131577).</title>
        <authorList>
            <person name="Pukall R."/>
            <person name="Lapidus A."/>
            <person name="Glavina Del Rio T."/>
            <person name="Copeland A."/>
            <person name="Tice H."/>
            <person name="Cheng J.-F."/>
            <person name="Lucas S."/>
            <person name="Chen F."/>
            <person name="Nolan M."/>
            <person name="Bruce D."/>
            <person name="Goodwin L."/>
            <person name="Pitluck S."/>
            <person name="Mavromatis K."/>
            <person name="Ivanova N."/>
            <person name="Ovchinnikova G."/>
            <person name="Pati A."/>
            <person name="Chen A."/>
            <person name="Palaniappan K."/>
            <person name="Land M."/>
            <person name="Hauser L."/>
            <person name="Chang Y.-J."/>
            <person name="Jeffries C.D."/>
            <person name="Chain P."/>
            <person name="Meincke L."/>
            <person name="Sims D."/>
            <person name="Brettin T."/>
            <person name="Detter J.C."/>
            <person name="Rohde M."/>
            <person name="Goeker M."/>
            <person name="Bristow J."/>
            <person name="Eisen J.A."/>
            <person name="Markowitz V."/>
            <person name="Kyrpides N.C."/>
            <person name="Klenk H.-P."/>
            <person name="Hugenholtz P."/>
        </authorList>
    </citation>
    <scope>NUCLEOTIDE SEQUENCE [LARGE SCALE GENOMIC DNA]</scope>
    <source>
        <strain evidence="3">DSM 14684 / CIP 108061 / JCM 11494 / NBRC 100937 / ID131577</strain>
    </source>
</reference>
<dbReference type="InterPro" id="IPR052907">
    <property type="entry name" value="Beta-lactamase/esterase"/>
</dbReference>
<dbReference type="OrthoDB" id="3422781at2"/>
<dbReference type="KEGG" id="cwo:Cwoe_4375"/>
<dbReference type="MEROPS" id="S12.A11"/>
<protein>
    <submittedName>
        <fullName evidence="2">Beta-lactamase</fullName>
    </submittedName>
</protein>
<evidence type="ECO:0000313" key="3">
    <source>
        <dbReference type="Proteomes" id="UP000008229"/>
    </source>
</evidence>
<evidence type="ECO:0000313" key="2">
    <source>
        <dbReference type="EMBL" id="ADB52789.1"/>
    </source>
</evidence>
<dbReference type="PANTHER" id="PTHR43319:SF3">
    <property type="entry name" value="BETA-LACTAMASE-RELATED DOMAIN-CONTAINING PROTEIN"/>
    <property type="match status" value="1"/>
</dbReference>
<name>D3F6Z1_CONWI</name>
<dbReference type="eggNOG" id="COG1680">
    <property type="taxonomic scope" value="Bacteria"/>
</dbReference>
<dbReference type="PANTHER" id="PTHR43319">
    <property type="entry name" value="BETA-LACTAMASE-RELATED"/>
    <property type="match status" value="1"/>
</dbReference>
<dbReference type="HOGENOM" id="CLU_035614_3_0_11"/>
<dbReference type="Proteomes" id="UP000008229">
    <property type="component" value="Chromosome"/>
</dbReference>
<dbReference type="RefSeq" id="WP_012935840.1">
    <property type="nucleotide sequence ID" value="NC_013739.1"/>
</dbReference>
<dbReference type="AlphaFoldDB" id="D3F6Z1"/>
<dbReference type="InterPro" id="IPR012338">
    <property type="entry name" value="Beta-lactam/transpept-like"/>
</dbReference>
<gene>
    <name evidence="2" type="ordered locus">Cwoe_4375</name>
</gene>
<dbReference type="STRING" id="469383.Cwoe_4375"/>
<evidence type="ECO:0000259" key="1">
    <source>
        <dbReference type="Pfam" id="PF00144"/>
    </source>
</evidence>
<dbReference type="Gene3D" id="3.40.710.10">
    <property type="entry name" value="DD-peptidase/beta-lactamase superfamily"/>
    <property type="match status" value="1"/>
</dbReference>
<keyword evidence="3" id="KW-1185">Reference proteome</keyword>